<organism evidence="6 7">
    <name type="scientific">Candidatus Pantoea varia</name>
    <dbReference type="NCBI Taxonomy" id="1881036"/>
    <lineage>
        <taxon>Bacteria</taxon>
        <taxon>Pseudomonadati</taxon>
        <taxon>Pseudomonadota</taxon>
        <taxon>Gammaproteobacteria</taxon>
        <taxon>Enterobacterales</taxon>
        <taxon>Erwiniaceae</taxon>
        <taxon>Pantoea</taxon>
    </lineage>
</organism>
<feature type="binding site" evidence="5">
    <location>
        <position position="90"/>
    </location>
    <ligand>
        <name>Zn(2+)</name>
        <dbReference type="ChEBI" id="CHEBI:29105"/>
    </ligand>
</feature>
<dbReference type="GO" id="GO:0016151">
    <property type="term" value="F:nickel cation binding"/>
    <property type="evidence" value="ECO:0007669"/>
    <property type="project" value="UniProtKB-UniRule"/>
</dbReference>
<dbReference type="PROSITE" id="PS01249">
    <property type="entry name" value="HYPA"/>
    <property type="match status" value="1"/>
</dbReference>
<feature type="binding site" evidence="5">
    <location>
        <position position="2"/>
    </location>
    <ligand>
        <name>Ni(2+)</name>
        <dbReference type="ChEBI" id="CHEBI:49786"/>
    </ligand>
</feature>
<dbReference type="PIRSF" id="PIRSF004761">
    <property type="entry name" value="Hydrgn_mat_HypA"/>
    <property type="match status" value="1"/>
</dbReference>
<dbReference type="Pfam" id="PF01155">
    <property type="entry name" value="HypA"/>
    <property type="match status" value="1"/>
</dbReference>
<dbReference type="InterPro" id="IPR000688">
    <property type="entry name" value="HypA/HybF"/>
</dbReference>
<dbReference type="NCBIfam" id="TIGR00100">
    <property type="entry name" value="hypA"/>
    <property type="match status" value="1"/>
</dbReference>
<dbReference type="NCBIfam" id="NF009046">
    <property type="entry name" value="PRK12380.1"/>
    <property type="match status" value="1"/>
</dbReference>
<dbReference type="NCBIfam" id="NF002979">
    <property type="entry name" value="PRK03681.1"/>
    <property type="match status" value="1"/>
</dbReference>
<proteinExistence type="inferred from homology"/>
<dbReference type="Proteomes" id="UP000198968">
    <property type="component" value="Unassembled WGS sequence"/>
</dbReference>
<accession>A0A1I4YBV2</accession>
<evidence type="ECO:0000256" key="5">
    <source>
        <dbReference type="HAMAP-Rule" id="MF_00213"/>
    </source>
</evidence>
<comment type="function">
    <text evidence="5">Involved in the maturation of [NiFe] hydrogenases. Required for nickel insertion into the metal center of the hydrogenase.</text>
</comment>
<dbReference type="Gene3D" id="3.30.2320.80">
    <property type="match status" value="1"/>
</dbReference>
<dbReference type="AlphaFoldDB" id="A0A1I4YBV2"/>
<feature type="binding site" evidence="5">
    <location>
        <position position="93"/>
    </location>
    <ligand>
        <name>Zn(2+)</name>
        <dbReference type="ChEBI" id="CHEBI:29105"/>
    </ligand>
</feature>
<dbReference type="GO" id="GO:0051604">
    <property type="term" value="P:protein maturation"/>
    <property type="evidence" value="ECO:0007669"/>
    <property type="project" value="InterPro"/>
</dbReference>
<keyword evidence="3 5" id="KW-0479">Metal-binding</keyword>
<dbReference type="FunFam" id="3.30.2320.80:FF:000001">
    <property type="entry name" value="Hydrogenase maturation factor HypA"/>
    <property type="match status" value="1"/>
</dbReference>
<evidence type="ECO:0000256" key="2">
    <source>
        <dbReference type="ARBA" id="ARBA00022596"/>
    </source>
</evidence>
<feature type="binding site" evidence="5">
    <location>
        <position position="76"/>
    </location>
    <ligand>
        <name>Zn(2+)</name>
        <dbReference type="ChEBI" id="CHEBI:29105"/>
    </ligand>
</feature>
<dbReference type="PANTHER" id="PTHR34535">
    <property type="entry name" value="HYDROGENASE MATURATION FACTOR HYPA"/>
    <property type="match status" value="1"/>
</dbReference>
<gene>
    <name evidence="5" type="primary">hypA</name>
    <name evidence="6" type="ORF">SAMN05428971_1133</name>
</gene>
<dbReference type="GO" id="GO:0016530">
    <property type="term" value="F:metallochaperone activity"/>
    <property type="evidence" value="ECO:0007669"/>
    <property type="project" value="UniProtKB-ARBA"/>
</dbReference>
<name>A0A1I4YBV2_9GAMM</name>
<dbReference type="OrthoDB" id="288014at2"/>
<dbReference type="InterPro" id="IPR020538">
    <property type="entry name" value="Hydgase_Ni_incorp_HypA/HybF_CS"/>
</dbReference>
<keyword evidence="7" id="KW-1185">Reference proteome</keyword>
<dbReference type="RefSeq" id="WP_090961156.1">
    <property type="nucleotide sequence ID" value="NZ_FOVG01000001.1"/>
</dbReference>
<evidence type="ECO:0000313" key="6">
    <source>
        <dbReference type="EMBL" id="SFN35482.1"/>
    </source>
</evidence>
<dbReference type="HAMAP" id="MF_00213">
    <property type="entry name" value="HypA_HybF"/>
    <property type="match status" value="1"/>
</dbReference>
<evidence type="ECO:0000313" key="7">
    <source>
        <dbReference type="Proteomes" id="UP000198968"/>
    </source>
</evidence>
<dbReference type="EMBL" id="FOVG01000001">
    <property type="protein sequence ID" value="SFN35482.1"/>
    <property type="molecule type" value="Genomic_DNA"/>
</dbReference>
<feature type="binding site" evidence="5">
    <location>
        <position position="73"/>
    </location>
    <ligand>
        <name>Zn(2+)</name>
        <dbReference type="ChEBI" id="CHEBI:29105"/>
    </ligand>
</feature>
<evidence type="ECO:0000256" key="3">
    <source>
        <dbReference type="ARBA" id="ARBA00022723"/>
    </source>
</evidence>
<dbReference type="GO" id="GO:0008270">
    <property type="term" value="F:zinc ion binding"/>
    <property type="evidence" value="ECO:0007669"/>
    <property type="project" value="UniProtKB-UniRule"/>
</dbReference>
<evidence type="ECO:0000256" key="4">
    <source>
        <dbReference type="ARBA" id="ARBA00022833"/>
    </source>
</evidence>
<evidence type="ECO:0000256" key="1">
    <source>
        <dbReference type="ARBA" id="ARBA00010748"/>
    </source>
</evidence>
<dbReference type="PANTHER" id="PTHR34535:SF3">
    <property type="entry name" value="HYDROGENASE MATURATION FACTOR HYPA"/>
    <property type="match status" value="1"/>
</dbReference>
<protein>
    <recommendedName>
        <fullName evidence="5">Hydrogenase maturation factor HypA</fullName>
    </recommendedName>
</protein>
<keyword evidence="4 5" id="KW-0862">Zinc</keyword>
<comment type="similarity">
    <text evidence="1 5">Belongs to the HypA/HybF family.</text>
</comment>
<reference evidence="7" key="1">
    <citation type="submission" date="2016-10" db="EMBL/GenBank/DDBJ databases">
        <authorList>
            <person name="Varghese N."/>
            <person name="Submissions S."/>
        </authorList>
    </citation>
    <scope>NUCLEOTIDE SEQUENCE [LARGE SCALE GENOMIC DNA]</scope>
    <source>
        <strain evidence="7">OV426</strain>
    </source>
</reference>
<sequence>MHEITLCQNAVEIMQQVGRENNARRITAVWMEIGALSCVEPEAVQFCFALVCRETLAEGAVLHLDIPTATHWCDACQQTITLLSPGVSLCPHCGGREVRVIADSGMKIKRIEIE</sequence>
<keyword evidence="2 5" id="KW-0533">Nickel</keyword>